<dbReference type="Gene3D" id="1.50.10.10">
    <property type="match status" value="1"/>
</dbReference>
<dbReference type="SUPFAM" id="SSF48208">
    <property type="entry name" value="Six-hairpin glycosidases"/>
    <property type="match status" value="1"/>
</dbReference>
<name>A0A6F8ZFY6_9FIRM</name>
<accession>A0A6F8ZFY6</accession>
<dbReference type="Pfam" id="PF22422">
    <property type="entry name" value="MGH1-like_GH"/>
    <property type="match status" value="1"/>
</dbReference>
<dbReference type="PANTHER" id="PTHR34987">
    <property type="entry name" value="C, PUTATIVE (AFU_ORTHOLOGUE AFUA_3G02880)-RELATED"/>
    <property type="match status" value="1"/>
</dbReference>
<dbReference type="KEGG" id="hfv:R50_1393"/>
<dbReference type="PANTHER" id="PTHR34987:SF6">
    <property type="entry name" value="ALPHA-L-RHAMNOSIDASE SIX-HAIRPIN GLYCOSIDASE DOMAIN-CONTAINING PROTEIN"/>
    <property type="match status" value="1"/>
</dbReference>
<dbReference type="EMBL" id="LR778114">
    <property type="protein sequence ID" value="CAB1128899.1"/>
    <property type="molecule type" value="Genomic_DNA"/>
</dbReference>
<dbReference type="Proteomes" id="UP000503399">
    <property type="component" value="Chromosome"/>
</dbReference>
<dbReference type="InterPro" id="IPR054491">
    <property type="entry name" value="MGH1-like_GH"/>
</dbReference>
<dbReference type="AlphaFoldDB" id="A0A6F8ZFY6"/>
<protein>
    <recommendedName>
        <fullName evidence="5">Amylo-alpha-1,6-glucosidase</fullName>
    </recommendedName>
</protein>
<dbReference type="Pfam" id="PF14742">
    <property type="entry name" value="GDE_N_bis"/>
    <property type="match status" value="1"/>
</dbReference>
<organism evidence="3 4">
    <name type="scientific">Candidatus Hydrogenisulfobacillus filiaventi</name>
    <dbReference type="NCBI Taxonomy" id="2707344"/>
    <lineage>
        <taxon>Bacteria</taxon>
        <taxon>Bacillati</taxon>
        <taxon>Bacillota</taxon>
        <taxon>Clostridia</taxon>
        <taxon>Eubacteriales</taxon>
        <taxon>Clostridiales Family XVII. Incertae Sedis</taxon>
        <taxon>Candidatus Hydrogenisulfobacillus</taxon>
    </lineage>
</organism>
<evidence type="ECO:0008006" key="5">
    <source>
        <dbReference type="Google" id="ProtNLM"/>
    </source>
</evidence>
<proteinExistence type="predicted"/>
<evidence type="ECO:0000259" key="2">
    <source>
        <dbReference type="Pfam" id="PF22422"/>
    </source>
</evidence>
<evidence type="ECO:0000313" key="3">
    <source>
        <dbReference type="EMBL" id="CAB1128899.1"/>
    </source>
</evidence>
<gene>
    <name evidence="3" type="ORF">R50_1393</name>
</gene>
<evidence type="ECO:0000259" key="1">
    <source>
        <dbReference type="Pfam" id="PF14742"/>
    </source>
</evidence>
<dbReference type="GO" id="GO:0005975">
    <property type="term" value="P:carbohydrate metabolic process"/>
    <property type="evidence" value="ECO:0007669"/>
    <property type="project" value="InterPro"/>
</dbReference>
<sequence>MTHLLPPSRQDFSQPDAYGHPAAVLKEGELFYVGYAEDDDCRTDGGGGLYYRDTRFLSCLAWRIAGTRPQLLSAGASEPGRAQMDATNHELLLDGIRLPAHRLHLRISVLVADRLYQRLRLLNFSDRPVAFTLDLLLAADFRDIFEVRGLQRVLRGELLEPRRTPDGVRFAYRGLDGVLRETVCRMDPPPDRVEWDDSGRARLSYHLELPPGVKEYRYLEVLPVLHEPGETADPGPAMALSRGFARAAFRQAREYRDWEASCTRIETDNRVYSAQLRQATMDMRALLTSYPGQGRIIAAGIPWYVAPFGRDALITGIETLILNPVILIDSLRFLARYQGVEENHWREEEPGKILHELRRGEMARCNEVPHTPYYGSVDSTLWWIIGLYEAWNFTGDRGLLEELAPALKRALDWIGRYGDMDGDGLVEYQRRSPRGLDNQGWKDSWDAVQDAEGRPPEGPVALVEVQGYAYHALRAGAVMLTALGEPEEAEQLRRQADRLREVFLSRFWDPVQGRVALALDGHKRPLWVESSNPGHLLFTGILPRPAARQVARSLFRTPMFSGWGIRTLAETAPYYNPLSYHNGSVWPHDNAIVAWGLKTLGEGGLLMTLARSLYEAAQFFPQGRLPELFCGFTRRQGGGPVHYPVACDPQSWAAATPFMLLRLLLGIEAQGRRIVVRRPELPPWVDSIYLRQLAIGSGHLDIEFARGRGVTYANVVRMEGDLSISIEPV</sequence>
<keyword evidence="4" id="KW-1185">Reference proteome</keyword>
<feature type="domain" description="Mannosylglycerate hydrolase MGH1-like glycoside hydrolase" evidence="2">
    <location>
        <begin position="322"/>
        <end position="618"/>
    </location>
</feature>
<dbReference type="InterPro" id="IPR008928">
    <property type="entry name" value="6-hairpin_glycosidase_sf"/>
</dbReference>
<dbReference type="InterPro" id="IPR012341">
    <property type="entry name" value="6hp_glycosidase-like_sf"/>
</dbReference>
<evidence type="ECO:0000313" key="4">
    <source>
        <dbReference type="Proteomes" id="UP000503399"/>
    </source>
</evidence>
<feature type="domain" description="Putative glycogen debranching enzyme N-terminal" evidence="1">
    <location>
        <begin position="25"/>
        <end position="214"/>
    </location>
</feature>
<dbReference type="InterPro" id="IPR032856">
    <property type="entry name" value="GDE_N_bis"/>
</dbReference>
<reference evidence="3 4" key="1">
    <citation type="submission" date="2020-02" db="EMBL/GenBank/DDBJ databases">
        <authorList>
            <person name="Hogendoorn C."/>
        </authorList>
    </citation>
    <scope>NUCLEOTIDE SEQUENCE [LARGE SCALE GENOMIC DNA]</scope>
    <source>
        <strain evidence="3">R501</strain>
    </source>
</reference>